<evidence type="ECO:0000256" key="2">
    <source>
        <dbReference type="PIRNR" id="PIRNR000862"/>
    </source>
</evidence>
<proteinExistence type="inferred from homology"/>
<evidence type="ECO:0000256" key="1">
    <source>
        <dbReference type="ARBA" id="ARBA00010701"/>
    </source>
</evidence>
<evidence type="ECO:0000313" key="5">
    <source>
        <dbReference type="Proteomes" id="UP000887013"/>
    </source>
</evidence>
<keyword evidence="5" id="KW-1185">Reference proteome</keyword>
<feature type="domain" description="Partial AB-hydrolase lipase" evidence="3">
    <location>
        <begin position="64"/>
        <end position="126"/>
    </location>
</feature>
<dbReference type="InterPro" id="IPR006693">
    <property type="entry name" value="AB_hydrolase_lipase"/>
</dbReference>
<dbReference type="AlphaFoldDB" id="A0A8X6U6D0"/>
<dbReference type="PANTHER" id="PTHR11005">
    <property type="entry name" value="LYSOSOMAL ACID LIPASE-RELATED"/>
    <property type="match status" value="1"/>
</dbReference>
<keyword evidence="2" id="KW-0442">Lipid degradation</keyword>
<name>A0A8X6U6D0_NEPPI</name>
<dbReference type="OrthoDB" id="7958685at2759"/>
<keyword evidence="2" id="KW-0378">Hydrolase</keyword>
<dbReference type="Gene3D" id="3.40.50.1820">
    <property type="entry name" value="alpha/beta hydrolase"/>
    <property type="match status" value="2"/>
</dbReference>
<dbReference type="EMBL" id="BMAW01121919">
    <property type="protein sequence ID" value="GFT96351.1"/>
    <property type="molecule type" value="Genomic_DNA"/>
</dbReference>
<evidence type="ECO:0000313" key="4">
    <source>
        <dbReference type="EMBL" id="GFT96351.1"/>
    </source>
</evidence>
<reference evidence="4" key="1">
    <citation type="submission" date="2020-08" db="EMBL/GenBank/DDBJ databases">
        <title>Multicomponent nature underlies the extraordinary mechanical properties of spider dragline silk.</title>
        <authorList>
            <person name="Kono N."/>
            <person name="Nakamura H."/>
            <person name="Mori M."/>
            <person name="Yoshida Y."/>
            <person name="Ohtoshi R."/>
            <person name="Malay A.D."/>
            <person name="Moran D.A.P."/>
            <person name="Tomita M."/>
            <person name="Numata K."/>
            <person name="Arakawa K."/>
        </authorList>
    </citation>
    <scope>NUCLEOTIDE SEQUENCE</scope>
</reference>
<organism evidence="4 5">
    <name type="scientific">Nephila pilipes</name>
    <name type="common">Giant wood spider</name>
    <name type="synonym">Nephila maculata</name>
    <dbReference type="NCBI Taxonomy" id="299642"/>
    <lineage>
        <taxon>Eukaryota</taxon>
        <taxon>Metazoa</taxon>
        <taxon>Ecdysozoa</taxon>
        <taxon>Arthropoda</taxon>
        <taxon>Chelicerata</taxon>
        <taxon>Arachnida</taxon>
        <taxon>Araneae</taxon>
        <taxon>Araneomorphae</taxon>
        <taxon>Entelegynae</taxon>
        <taxon>Araneoidea</taxon>
        <taxon>Nephilidae</taxon>
        <taxon>Nephila</taxon>
    </lineage>
</organism>
<comment type="caution">
    <text evidence="4">The sequence shown here is derived from an EMBL/GenBank/DDBJ whole genome shotgun (WGS) entry which is preliminary data.</text>
</comment>
<accession>A0A8X6U6D0</accession>
<keyword evidence="2" id="KW-0443">Lipid metabolism</keyword>
<dbReference type="GO" id="GO:0016042">
    <property type="term" value="P:lipid catabolic process"/>
    <property type="evidence" value="ECO:0007669"/>
    <property type="project" value="UniProtKB-KW"/>
</dbReference>
<comment type="similarity">
    <text evidence="1 2">Belongs to the AB hydrolase superfamily. Lipase family.</text>
</comment>
<gene>
    <name evidence="4" type="primary">LIPA</name>
    <name evidence="4" type="ORF">NPIL_66411</name>
</gene>
<dbReference type="InterPro" id="IPR029058">
    <property type="entry name" value="AB_hydrolase_fold"/>
</dbReference>
<protein>
    <recommendedName>
        <fullName evidence="2">Lipase</fullName>
    </recommendedName>
</protein>
<dbReference type="InterPro" id="IPR025483">
    <property type="entry name" value="Lipase_euk"/>
</dbReference>
<dbReference type="Proteomes" id="UP000887013">
    <property type="component" value="Unassembled WGS sequence"/>
</dbReference>
<dbReference type="SUPFAM" id="SSF53474">
    <property type="entry name" value="alpha/beta-Hydrolases"/>
    <property type="match status" value="2"/>
</dbReference>
<sequence length="366" mass="41648">MRYIKAWKRGKSQQLEIALDNKRNILVKMWAYLLLALVPFAAADRGCKNCIDKVEFDPDITRNVSELISSKGYPVEDHVTQTKDGFILSMQRIPNGRKAPGNYKGKKTVVFLQHGLLSASSDFVLNFPEESLGFILADSGYDVWMGNTRGNTYSRKHTRLNPNTDEFWDYRLGYEKKGGKPNGLFKFLAKILGIRDFLPNDKIMKWLSEYLCEWYEKIICENVMFLFFGRDYQELNATRIGVYGGHTPAGSSVKSIVHFAQMIEADFAKFDYGKKGNIARYGQATPPVYDISKITTPVALLSGLNDNLADPKDVEIVAKKLKTLVSNYVVPLDAFNHIDFILAIDGKKLVHNEVERLLLKYVSREF</sequence>
<dbReference type="Pfam" id="PF04083">
    <property type="entry name" value="Abhydro_lipase"/>
    <property type="match status" value="1"/>
</dbReference>
<dbReference type="PIRSF" id="PIRSF000862">
    <property type="entry name" value="Steryl_ester_lip"/>
    <property type="match status" value="1"/>
</dbReference>
<evidence type="ECO:0000259" key="3">
    <source>
        <dbReference type="Pfam" id="PF04083"/>
    </source>
</evidence>
<dbReference type="GO" id="GO:0016788">
    <property type="term" value="F:hydrolase activity, acting on ester bonds"/>
    <property type="evidence" value="ECO:0007669"/>
    <property type="project" value="InterPro"/>
</dbReference>